<keyword evidence="9" id="KW-0735">Signal-anchor</keyword>
<evidence type="ECO:0000256" key="11">
    <source>
        <dbReference type="ARBA" id="ARBA00023136"/>
    </source>
</evidence>
<evidence type="ECO:0000256" key="7">
    <source>
        <dbReference type="ARBA" id="ARBA00022692"/>
    </source>
</evidence>
<organism evidence="13 14">
    <name type="scientific">Aspergillus granulosus</name>
    <dbReference type="NCBI Taxonomy" id="176169"/>
    <lineage>
        <taxon>Eukaryota</taxon>
        <taxon>Fungi</taxon>
        <taxon>Dikarya</taxon>
        <taxon>Ascomycota</taxon>
        <taxon>Pezizomycotina</taxon>
        <taxon>Eurotiomycetes</taxon>
        <taxon>Eurotiomycetidae</taxon>
        <taxon>Eurotiales</taxon>
        <taxon>Aspergillaceae</taxon>
        <taxon>Aspergillus</taxon>
        <taxon>Aspergillus subgen. Nidulantes</taxon>
    </lineage>
</organism>
<dbReference type="Proteomes" id="UP001610334">
    <property type="component" value="Unassembled WGS sequence"/>
</dbReference>
<reference evidence="13 14" key="1">
    <citation type="submission" date="2024-07" db="EMBL/GenBank/DDBJ databases">
        <title>Section-level genome sequencing and comparative genomics of Aspergillus sections Usti and Cavernicolus.</title>
        <authorList>
            <consortium name="Lawrence Berkeley National Laboratory"/>
            <person name="Nybo J.L."/>
            <person name="Vesth T.C."/>
            <person name="Theobald S."/>
            <person name="Frisvad J.C."/>
            <person name="Larsen T.O."/>
            <person name="Kjaerboelling I."/>
            <person name="Rothschild-Mancinelli K."/>
            <person name="Lyhne E.K."/>
            <person name="Kogle M.E."/>
            <person name="Barry K."/>
            <person name="Clum A."/>
            <person name="Na H."/>
            <person name="Ledsgaard L."/>
            <person name="Lin J."/>
            <person name="Lipzen A."/>
            <person name="Kuo A."/>
            <person name="Riley R."/>
            <person name="Mondo S."/>
            <person name="Labutti K."/>
            <person name="Haridas S."/>
            <person name="Pangalinan J."/>
            <person name="Salamov A.A."/>
            <person name="Simmons B.A."/>
            <person name="Magnuson J.K."/>
            <person name="Chen J."/>
            <person name="Drula E."/>
            <person name="Henrissat B."/>
            <person name="Wiebenga A."/>
            <person name="Lubbers R.J."/>
            <person name="Gomes A.C."/>
            <person name="Makela M.R."/>
            <person name="Stajich J."/>
            <person name="Grigoriev I.V."/>
            <person name="Mortensen U.H."/>
            <person name="De Vries R.P."/>
            <person name="Baker S.E."/>
            <person name="Andersen M.R."/>
        </authorList>
    </citation>
    <scope>NUCLEOTIDE SEQUENCE [LARGE SCALE GENOMIC DNA]</scope>
    <source>
        <strain evidence="13 14">CBS 588.65</strain>
    </source>
</reference>
<comment type="similarity">
    <text evidence="3">Belongs to the glycosyltransferase 31 family. Beta3-Gal-T subfamily.</text>
</comment>
<comment type="caution">
    <text evidence="13">The sequence shown here is derived from an EMBL/GenBank/DDBJ whole genome shotgun (WGS) entry which is preliminary data.</text>
</comment>
<dbReference type="PANTHER" id="PTHR23033">
    <property type="entry name" value="BETA1,3-GALACTOSYLTRANSFERASE"/>
    <property type="match status" value="1"/>
</dbReference>
<evidence type="ECO:0000256" key="9">
    <source>
        <dbReference type="ARBA" id="ARBA00022968"/>
    </source>
</evidence>
<evidence type="ECO:0000256" key="2">
    <source>
        <dbReference type="ARBA" id="ARBA00004922"/>
    </source>
</evidence>
<name>A0ABR4GUF8_9EURO</name>
<evidence type="ECO:0000256" key="3">
    <source>
        <dbReference type="ARBA" id="ARBA00006462"/>
    </source>
</evidence>
<keyword evidence="6" id="KW-0808">Transferase</keyword>
<feature type="domain" description="Fringe-like glycosyltransferase" evidence="12">
    <location>
        <begin position="78"/>
        <end position="180"/>
    </location>
</feature>
<dbReference type="Gene3D" id="3.90.550.50">
    <property type="match status" value="1"/>
</dbReference>
<dbReference type="InterPro" id="IPR003378">
    <property type="entry name" value="Fringe-like_glycosylTrfase"/>
</dbReference>
<keyword evidence="10" id="KW-1133">Transmembrane helix</keyword>
<evidence type="ECO:0000256" key="8">
    <source>
        <dbReference type="ARBA" id="ARBA00022741"/>
    </source>
</evidence>
<evidence type="ECO:0000313" key="13">
    <source>
        <dbReference type="EMBL" id="KAL2802562.1"/>
    </source>
</evidence>
<keyword evidence="8" id="KW-0547">Nucleotide-binding</keyword>
<keyword evidence="14" id="KW-1185">Reference proteome</keyword>
<keyword evidence="11" id="KW-0472">Membrane</keyword>
<evidence type="ECO:0000256" key="6">
    <source>
        <dbReference type="ARBA" id="ARBA00022679"/>
    </source>
</evidence>
<dbReference type="Pfam" id="PF02434">
    <property type="entry name" value="Fringe"/>
    <property type="match status" value="1"/>
</dbReference>
<dbReference type="EMBL" id="JBFXLT010000175">
    <property type="protein sequence ID" value="KAL2802562.1"/>
    <property type="molecule type" value="Genomic_DNA"/>
</dbReference>
<dbReference type="EC" id="2.4.1.122" evidence="4"/>
<evidence type="ECO:0000313" key="14">
    <source>
        <dbReference type="Proteomes" id="UP001610334"/>
    </source>
</evidence>
<comment type="subcellular location">
    <subcellularLocation>
        <location evidence="1">Membrane</location>
        <topology evidence="1">Single-pass type II membrane protein</topology>
    </subcellularLocation>
</comment>
<keyword evidence="5" id="KW-0328">Glycosyltransferase</keyword>
<accession>A0ABR4GUF8</accession>
<dbReference type="PANTHER" id="PTHR23033:SF40">
    <property type="entry name" value="APPLE DOMAIN-CONTAINING PROTEIN"/>
    <property type="match status" value="1"/>
</dbReference>
<evidence type="ECO:0000259" key="12">
    <source>
        <dbReference type="Pfam" id="PF02434"/>
    </source>
</evidence>
<evidence type="ECO:0000256" key="5">
    <source>
        <dbReference type="ARBA" id="ARBA00022676"/>
    </source>
</evidence>
<gene>
    <name evidence="13" type="ORF">BJX63DRAFT_425971</name>
</gene>
<comment type="pathway">
    <text evidence="2">Protein modification; protein glycosylation.</text>
</comment>
<proteinExistence type="inferred from homology"/>
<keyword evidence="7" id="KW-0812">Transmembrane</keyword>
<evidence type="ECO:0000256" key="10">
    <source>
        <dbReference type="ARBA" id="ARBA00022989"/>
    </source>
</evidence>
<dbReference type="InterPro" id="IPR026050">
    <property type="entry name" value="C1GALT1/C1GALT1_chp1"/>
</dbReference>
<evidence type="ECO:0000256" key="1">
    <source>
        <dbReference type="ARBA" id="ARBA00004606"/>
    </source>
</evidence>
<evidence type="ECO:0000256" key="4">
    <source>
        <dbReference type="ARBA" id="ARBA00012557"/>
    </source>
</evidence>
<protein>
    <recommendedName>
        <fullName evidence="4">N-acetylgalactosaminide beta-1,3-galactosyltransferase</fullName>
        <ecNumber evidence="4">2.4.1.122</ecNumber>
    </recommendedName>
</protein>
<sequence>MEEEFEGHHVQDVLSGISVEMQESAPEFEFYREVHRNQDRILEFILENSNDENASSFERKAWDLDKWKFLPSVQRALQSKPDAKWFVFIEGDTFLVWSNLLDWLAHLDWREPYFLGLPVTMEDQLFAYGGSGWVLSRAAIQQVTRHMAPLMDHYEDFTNRSSYGDLILGHIAEQSGLQLTDAWPLIQRETPSTMEYTKGIWCHPVVTFHHVDAKEIKEIWDLEQEIIAVGDEHEVPPPILHFDVFNHLVYPHLSARIYDWDNFSDGEERTLDAAGDEGFEGCKRYCEEDTQCVQFRSTPKKCTLSRSITLGWEADWSMSSTSGWMMERIDSMKASVSCEGGKWDIDSLDR</sequence>